<gene>
    <name evidence="1" type="ORF">Q7X28_04525</name>
</gene>
<organism evidence="1 2">
    <name type="scientific">Tsukamurella strandjordii</name>
    <dbReference type="NCBI Taxonomy" id="147577"/>
    <lineage>
        <taxon>Bacteria</taxon>
        <taxon>Bacillati</taxon>
        <taxon>Actinomycetota</taxon>
        <taxon>Actinomycetes</taxon>
        <taxon>Mycobacteriales</taxon>
        <taxon>Tsukamurellaceae</taxon>
        <taxon>Tsukamurella</taxon>
    </lineage>
</organism>
<dbReference type="EMBL" id="JAUTIX010000002">
    <property type="protein sequence ID" value="MDP0397184.1"/>
    <property type="molecule type" value="Genomic_DNA"/>
</dbReference>
<dbReference type="InterPro" id="IPR015946">
    <property type="entry name" value="KH_dom-like_a/b"/>
</dbReference>
<dbReference type="RefSeq" id="WP_305110448.1">
    <property type="nucleotide sequence ID" value="NZ_JAUTIX010000002.1"/>
</dbReference>
<accession>A0AA90NF35</accession>
<sequence>MVRPPNTHIYAVEVEWSAPEGTADYATYPRAHLLSSAATQSIAATADPHFGGDPALWNPEQLLVAAAANCHMLSYLALCARRGVVVLDYVDAATGTMTETPGAGGRFTAIELRPRVTVRAGTDVELARALHRDAGEQCYIAASLNLPVSHEPVIVTE</sequence>
<protein>
    <submittedName>
        <fullName evidence="1">OsmC family protein</fullName>
    </submittedName>
</protein>
<dbReference type="SUPFAM" id="SSF82784">
    <property type="entry name" value="OsmC-like"/>
    <property type="match status" value="1"/>
</dbReference>
<dbReference type="InterPro" id="IPR052707">
    <property type="entry name" value="OsmC_Ohr_Peroxiredoxin"/>
</dbReference>
<dbReference type="AlphaFoldDB" id="A0AA90NF35"/>
<dbReference type="PANTHER" id="PTHR42830">
    <property type="entry name" value="OSMOTICALLY INDUCIBLE FAMILY PROTEIN"/>
    <property type="match status" value="1"/>
</dbReference>
<name>A0AA90NF35_9ACTN</name>
<dbReference type="InterPro" id="IPR003718">
    <property type="entry name" value="OsmC/Ohr_fam"/>
</dbReference>
<proteinExistence type="predicted"/>
<comment type="caution">
    <text evidence="1">The sequence shown here is derived from an EMBL/GenBank/DDBJ whole genome shotgun (WGS) entry which is preliminary data.</text>
</comment>
<reference evidence="1" key="1">
    <citation type="submission" date="2023-08" db="EMBL/GenBank/DDBJ databases">
        <title>The draft genome of Tsukamurella strandjordii strain 050030.</title>
        <authorList>
            <person name="Zhao F."/>
            <person name="Feng Y."/>
            <person name="Zong Z."/>
        </authorList>
    </citation>
    <scope>NUCLEOTIDE SEQUENCE</scope>
    <source>
        <strain evidence="1">050030</strain>
    </source>
</reference>
<evidence type="ECO:0000313" key="1">
    <source>
        <dbReference type="EMBL" id="MDP0397184.1"/>
    </source>
</evidence>
<evidence type="ECO:0000313" key="2">
    <source>
        <dbReference type="Proteomes" id="UP001178281"/>
    </source>
</evidence>
<dbReference type="Proteomes" id="UP001178281">
    <property type="component" value="Unassembled WGS sequence"/>
</dbReference>
<dbReference type="Gene3D" id="3.30.300.20">
    <property type="match status" value="1"/>
</dbReference>
<dbReference type="InterPro" id="IPR036102">
    <property type="entry name" value="OsmC/Ohrsf"/>
</dbReference>
<dbReference type="Pfam" id="PF02566">
    <property type="entry name" value="OsmC"/>
    <property type="match status" value="1"/>
</dbReference>
<keyword evidence="2" id="KW-1185">Reference proteome</keyword>
<dbReference type="PANTHER" id="PTHR42830:SF2">
    <property type="entry name" value="OSMC_OHR FAMILY PROTEIN"/>
    <property type="match status" value="1"/>
</dbReference>